<evidence type="ECO:0000313" key="2">
    <source>
        <dbReference type="EMBL" id="MFC0531949.1"/>
    </source>
</evidence>
<dbReference type="RefSeq" id="WP_377257313.1">
    <property type="nucleotide sequence ID" value="NZ_JBHLUH010000063.1"/>
</dbReference>
<comment type="caution">
    <text evidence="2">The sequence shown here is derived from an EMBL/GenBank/DDBJ whole genome shotgun (WGS) entry which is preliminary data.</text>
</comment>
<dbReference type="EMBL" id="JBHLUH010000063">
    <property type="protein sequence ID" value="MFC0531949.1"/>
    <property type="molecule type" value="Genomic_DNA"/>
</dbReference>
<reference evidence="2 3" key="1">
    <citation type="submission" date="2024-09" db="EMBL/GenBank/DDBJ databases">
        <authorList>
            <person name="Sun Q."/>
            <person name="Mori K."/>
        </authorList>
    </citation>
    <scope>NUCLEOTIDE SEQUENCE [LARGE SCALE GENOMIC DNA]</scope>
    <source>
        <strain evidence="2 3">TBRC 3947</strain>
    </source>
</reference>
<accession>A0ABV6MBM9</accession>
<gene>
    <name evidence="2" type="ORF">ACFFIA_30295</name>
</gene>
<keyword evidence="3" id="KW-1185">Reference proteome</keyword>
<evidence type="ECO:0000313" key="3">
    <source>
        <dbReference type="Proteomes" id="UP001589867"/>
    </source>
</evidence>
<feature type="compositionally biased region" description="Polar residues" evidence="1">
    <location>
        <begin position="49"/>
        <end position="58"/>
    </location>
</feature>
<dbReference type="Proteomes" id="UP001589867">
    <property type="component" value="Unassembled WGS sequence"/>
</dbReference>
<proteinExistence type="predicted"/>
<name>A0ABV6MBM9_9ACTN</name>
<feature type="region of interest" description="Disordered" evidence="1">
    <location>
        <begin position="24"/>
        <end position="64"/>
    </location>
</feature>
<protein>
    <submittedName>
        <fullName evidence="2">Uncharacterized protein</fullName>
    </submittedName>
</protein>
<sequence>MRVVAARGERESLYAGRTARSCAGTAPRTTDTTGACFGRRPPAPDATVATANGSTRTGPRSPYENVRVPAGAYIFN</sequence>
<organism evidence="2 3">
    <name type="scientific">Phytohabitans kaempferiae</name>
    <dbReference type="NCBI Taxonomy" id="1620943"/>
    <lineage>
        <taxon>Bacteria</taxon>
        <taxon>Bacillati</taxon>
        <taxon>Actinomycetota</taxon>
        <taxon>Actinomycetes</taxon>
        <taxon>Micromonosporales</taxon>
        <taxon>Micromonosporaceae</taxon>
    </lineage>
</organism>
<evidence type="ECO:0000256" key="1">
    <source>
        <dbReference type="SAM" id="MobiDB-lite"/>
    </source>
</evidence>